<evidence type="ECO:0000256" key="7">
    <source>
        <dbReference type="ARBA" id="ARBA00022921"/>
    </source>
</evidence>
<dbReference type="Proteomes" id="UP000270450">
    <property type="component" value="Segment"/>
</dbReference>
<evidence type="ECO:0000256" key="9">
    <source>
        <dbReference type="ARBA" id="ARBA00034679"/>
    </source>
</evidence>
<evidence type="ECO:0000256" key="11">
    <source>
        <dbReference type="ARBA" id="ARBA00034783"/>
    </source>
</evidence>
<dbReference type="EMBL" id="MG012795">
    <property type="protein sequence ID" value="AUL80281.1"/>
    <property type="molecule type" value="Genomic_DNA"/>
</dbReference>
<dbReference type="GO" id="GO:0044423">
    <property type="term" value="C:virion component"/>
    <property type="evidence" value="ECO:0007669"/>
    <property type="project" value="UniProtKB-KW"/>
</dbReference>
<reference evidence="13" key="1">
    <citation type="journal article" date="2018" name="Emerg. Infect. Dis.">
        <title>Ocular Vaccinia Infection in Dairy Worker, Brazil.</title>
        <authorList>
            <person name="Teixeira Lima M."/>
            <person name="Pereira Oliveira G."/>
            <person name="Bretas de Oliveira D."/>
            <person name="Mesquita Vaz S."/>
            <person name="de Souza Trindade G."/>
            <person name="Santos Abrahao J."/>
            <person name="Geessien Kroon E."/>
        </authorList>
    </citation>
    <scope>NUCLEOTIDE SEQUENCE [LARGE SCALE GENOMIC DNA]</scope>
    <source>
        <strain evidence="13">CEyV1</strain>
    </source>
</reference>
<organism evidence="13">
    <name type="scientific">Vaccinia virus</name>
    <name type="common">VACV</name>
    <name type="synonym">Orthopoxvirus vaccinia</name>
    <dbReference type="NCBI Taxonomy" id="10245"/>
    <lineage>
        <taxon>Viruses</taxon>
        <taxon>Varidnaviria</taxon>
        <taxon>Bamfordvirae</taxon>
        <taxon>Nucleocytoviricota</taxon>
        <taxon>Pokkesviricetes</taxon>
        <taxon>Chitovirales</taxon>
        <taxon>Poxviridae</taxon>
        <taxon>Chordopoxvirinae</taxon>
        <taxon>Orthopoxvirus</taxon>
    </lineage>
</organism>
<sequence>MIYIFVDDNSLIIYSRWPSTLSDSSGRVIDMPDNSSFTFKVGFKLDESIKSILLVIPSSIDLLKIRAYKHRINWMGDRFVLFEQENIPPPFRLVNDK</sequence>
<evidence type="ECO:0000256" key="2">
    <source>
        <dbReference type="ARBA" id="ARBA00004328"/>
    </source>
</evidence>
<comment type="subunit">
    <text evidence="11">Part of a complex composed of the kinase OPG054, OPG092, OPG100, OPG114, OPG115, OPG142 and OPG157.</text>
</comment>
<evidence type="ECO:0000256" key="4">
    <source>
        <dbReference type="ARBA" id="ARBA00022806"/>
    </source>
</evidence>
<keyword evidence="5" id="KW-0067">ATP-binding</keyword>
<keyword evidence="4" id="KW-0378">Hydrolase</keyword>
<dbReference type="InterPro" id="IPR008445">
    <property type="entry name" value="A15"/>
</dbReference>
<evidence type="ECO:0000256" key="10">
    <source>
        <dbReference type="ARBA" id="ARBA00034717"/>
    </source>
</evidence>
<evidence type="ECO:0000256" key="1">
    <source>
        <dbReference type="ARBA" id="ARBA00004192"/>
    </source>
</evidence>
<dbReference type="Pfam" id="PF05846">
    <property type="entry name" value="Chordopox_A15"/>
    <property type="match status" value="1"/>
</dbReference>
<dbReference type="GO" id="GO:0030430">
    <property type="term" value="C:host cell cytoplasm"/>
    <property type="evidence" value="ECO:0007669"/>
    <property type="project" value="UniProtKB-SubCell"/>
</dbReference>
<dbReference type="GO" id="GO:0005524">
    <property type="term" value="F:ATP binding"/>
    <property type="evidence" value="ECO:0007669"/>
    <property type="project" value="UniProtKB-KW"/>
</dbReference>
<evidence type="ECO:0000313" key="13">
    <source>
        <dbReference type="EMBL" id="AUL80281.1"/>
    </source>
</evidence>
<name>A0A2I6J1F8_VACCV</name>
<keyword evidence="8" id="KW-1035">Host cytoplasm</keyword>
<comment type="similarity">
    <text evidence="10">Belongs to the orthopoxvirus OPG142 family.</text>
</comment>
<evidence type="ECO:0000256" key="12">
    <source>
        <dbReference type="ARBA" id="ARBA00034874"/>
    </source>
</evidence>
<dbReference type="GO" id="GO:0004386">
    <property type="term" value="F:helicase activity"/>
    <property type="evidence" value="ECO:0007669"/>
    <property type="project" value="UniProtKB-KW"/>
</dbReference>
<keyword evidence="4" id="KW-0347">Helicase</keyword>
<keyword evidence="3" id="KW-0547">Nucleotide-binding</keyword>
<evidence type="ECO:0000256" key="6">
    <source>
        <dbReference type="ARBA" id="ARBA00022844"/>
    </source>
</evidence>
<proteinExistence type="inferred from homology"/>
<accession>A0A2I6J1F8</accession>
<evidence type="ECO:0000256" key="3">
    <source>
        <dbReference type="ARBA" id="ARBA00022741"/>
    </source>
</evidence>
<evidence type="ECO:0000256" key="8">
    <source>
        <dbReference type="ARBA" id="ARBA00023200"/>
    </source>
</evidence>
<comment type="function">
    <text evidence="9">Late protein which is a part of a large complex required for early virion morphogenesis. This complex participates in the formation of virosomes and the incorporation of virosomal contents into nascent immature virions. Required for the stability and kinase activity of OPG054.</text>
</comment>
<comment type="subcellular location">
    <subcellularLocation>
        <location evidence="1">Host cytoplasm</location>
    </subcellularLocation>
    <subcellularLocation>
        <location evidence="2">Virion</location>
    </subcellularLocation>
</comment>
<keyword evidence="7" id="KW-0426">Late protein</keyword>
<keyword evidence="6" id="KW-0946">Virion</keyword>
<protein>
    <recommendedName>
        <fullName evidence="12">Core protein OPG142</fullName>
    </recommendedName>
</protein>
<evidence type="ECO:0000256" key="5">
    <source>
        <dbReference type="ARBA" id="ARBA00022840"/>
    </source>
</evidence>